<dbReference type="InterPro" id="IPR017461">
    <property type="entry name" value="CHP03009_planctomycetes"/>
</dbReference>
<evidence type="ECO:0000313" key="2">
    <source>
        <dbReference type="EMBL" id="QDT72393.1"/>
    </source>
</evidence>
<feature type="signal peptide" evidence="1">
    <location>
        <begin position="1"/>
        <end position="21"/>
    </location>
</feature>
<dbReference type="NCBIfam" id="TIGR03009">
    <property type="entry name" value="plancto_dom_2"/>
    <property type="match status" value="1"/>
</dbReference>
<reference evidence="2 3" key="1">
    <citation type="submission" date="2019-02" db="EMBL/GenBank/DDBJ databases">
        <title>Deep-cultivation of Planctomycetes and their phenomic and genomic characterization uncovers novel biology.</title>
        <authorList>
            <person name="Wiegand S."/>
            <person name="Jogler M."/>
            <person name="Boedeker C."/>
            <person name="Pinto D."/>
            <person name="Vollmers J."/>
            <person name="Rivas-Marin E."/>
            <person name="Kohn T."/>
            <person name="Peeters S.H."/>
            <person name="Heuer A."/>
            <person name="Rast P."/>
            <person name="Oberbeckmann S."/>
            <person name="Bunk B."/>
            <person name="Jeske O."/>
            <person name="Meyerdierks A."/>
            <person name="Storesund J.E."/>
            <person name="Kallscheuer N."/>
            <person name="Luecker S."/>
            <person name="Lage O.M."/>
            <person name="Pohl T."/>
            <person name="Merkel B.J."/>
            <person name="Hornburger P."/>
            <person name="Mueller R.-W."/>
            <person name="Bruemmer F."/>
            <person name="Labrenz M."/>
            <person name="Spormann A.M."/>
            <person name="Op den Camp H."/>
            <person name="Overmann J."/>
            <person name="Amann R."/>
            <person name="Jetten M.S.M."/>
            <person name="Mascher T."/>
            <person name="Medema M.H."/>
            <person name="Devos D.P."/>
            <person name="Kaster A.-K."/>
            <person name="Ovreas L."/>
            <person name="Rohde M."/>
            <person name="Galperin M.Y."/>
            <person name="Jogler C."/>
        </authorList>
    </citation>
    <scope>NUCLEOTIDE SEQUENCE [LARGE SCALE GENOMIC DNA]</scope>
    <source>
        <strain evidence="2 3">I41</strain>
    </source>
</reference>
<proteinExistence type="predicted"/>
<dbReference type="AlphaFoldDB" id="A0A517TVJ3"/>
<keyword evidence="1" id="KW-0732">Signal</keyword>
<evidence type="ECO:0000313" key="3">
    <source>
        <dbReference type="Proteomes" id="UP000317909"/>
    </source>
</evidence>
<dbReference type="Proteomes" id="UP000317909">
    <property type="component" value="Chromosome"/>
</dbReference>
<dbReference type="RefSeq" id="WP_145431969.1">
    <property type="nucleotide sequence ID" value="NZ_CP036339.1"/>
</dbReference>
<protein>
    <submittedName>
        <fullName evidence="2">Uncharacterized protein</fullName>
    </submittedName>
</protein>
<dbReference type="Gene3D" id="2.50.20.10">
    <property type="entry name" value="Lipoprotein localisation LolA/LolB/LppX"/>
    <property type="match status" value="1"/>
</dbReference>
<dbReference type="KEGG" id="llh:I41_15710"/>
<gene>
    <name evidence="2" type="ORF">I41_15710</name>
</gene>
<dbReference type="OrthoDB" id="243478at2"/>
<sequence precursor="true">MKFRRFLLGSTLSLSSIACGAAGVQGQQYPSATEGAQPPRTPGTITMQPLNQVSQVAAVGVGQPQGTAGGVLGQPSAGPNNGAAVAGAPGAVAPGLPPAPPFQLSEIEKGEVFRLLKMWEESSAKVNTFNSDFERWEYDGVFGPGAETPLIKANGTLSFSKPDKGSFKIDSISRWTKADAQNPDVKVPGDWLPKPDEIGEHWVCDGKAVYEYNHRDKQLVVVGIPEEMRGQKIVDGPLPFLFGAEANKLMERYWIRSRQSDPSMIWLEAYPRWQSDAANYDMVDVMLDRKTMQPKAIQVRLPGGQQRHVYMFKDAKVNETNIGAWFPSLFTAPRTPLGWTRVMADQASPQAANPDPKAPLQR</sequence>
<dbReference type="EMBL" id="CP036339">
    <property type="protein sequence ID" value="QDT72393.1"/>
    <property type="molecule type" value="Genomic_DNA"/>
</dbReference>
<dbReference type="CDD" id="cd16325">
    <property type="entry name" value="LolA"/>
    <property type="match status" value="1"/>
</dbReference>
<evidence type="ECO:0000256" key="1">
    <source>
        <dbReference type="SAM" id="SignalP"/>
    </source>
</evidence>
<feature type="chain" id="PRO_5022219953" evidence="1">
    <location>
        <begin position="22"/>
        <end position="362"/>
    </location>
</feature>
<dbReference type="InterPro" id="IPR004564">
    <property type="entry name" value="OM_lipoprot_carrier_LolA-like"/>
</dbReference>
<name>A0A517TVJ3_9BACT</name>
<accession>A0A517TVJ3</accession>
<dbReference type="PROSITE" id="PS51257">
    <property type="entry name" value="PROKAR_LIPOPROTEIN"/>
    <property type="match status" value="1"/>
</dbReference>
<keyword evidence="3" id="KW-1185">Reference proteome</keyword>
<organism evidence="2 3">
    <name type="scientific">Lacipirellula limnantheis</name>
    <dbReference type="NCBI Taxonomy" id="2528024"/>
    <lineage>
        <taxon>Bacteria</taxon>
        <taxon>Pseudomonadati</taxon>
        <taxon>Planctomycetota</taxon>
        <taxon>Planctomycetia</taxon>
        <taxon>Pirellulales</taxon>
        <taxon>Lacipirellulaceae</taxon>
        <taxon>Lacipirellula</taxon>
    </lineage>
</organism>